<sequence length="210" mass="23340">MPTTRPKWQELVPIPQKKKGWPRKKVQSDPNQASGSKFVRSKKKLGIKRGGDIAEDRVLADEHDGIDVHVEVVISQPKDNYEKGYGLQDEMDSILQSIIHANDDKGVEDVEPNLTKTLDGVGDAMDATLKGVRETDTPQTSPQPHLITFLFLILVPPLNLDLEDKVVIFPSETNSISCSSATNYGGRSDQMQMEMLANRFLKDKCHVSSS</sequence>
<evidence type="ECO:0000313" key="3">
    <source>
        <dbReference type="Proteomes" id="UP001177003"/>
    </source>
</evidence>
<dbReference type="AlphaFoldDB" id="A0AA36E729"/>
<feature type="compositionally biased region" description="Basic residues" evidence="1">
    <location>
        <begin position="16"/>
        <end position="25"/>
    </location>
</feature>
<evidence type="ECO:0000256" key="1">
    <source>
        <dbReference type="SAM" id="MobiDB-lite"/>
    </source>
</evidence>
<dbReference type="Proteomes" id="UP001177003">
    <property type="component" value="Chromosome 5"/>
</dbReference>
<name>A0AA36E729_LACSI</name>
<evidence type="ECO:0000313" key="2">
    <source>
        <dbReference type="EMBL" id="CAI9283795.1"/>
    </source>
</evidence>
<reference evidence="2" key="1">
    <citation type="submission" date="2023-04" db="EMBL/GenBank/DDBJ databases">
        <authorList>
            <person name="Vijverberg K."/>
            <person name="Xiong W."/>
            <person name="Schranz E."/>
        </authorList>
    </citation>
    <scope>NUCLEOTIDE SEQUENCE</scope>
</reference>
<gene>
    <name evidence="2" type="ORF">LSALG_LOCUS23369</name>
</gene>
<keyword evidence="3" id="KW-1185">Reference proteome</keyword>
<proteinExistence type="predicted"/>
<protein>
    <submittedName>
        <fullName evidence="2">Uncharacterized protein</fullName>
    </submittedName>
</protein>
<organism evidence="2 3">
    <name type="scientific">Lactuca saligna</name>
    <name type="common">Willowleaf lettuce</name>
    <dbReference type="NCBI Taxonomy" id="75948"/>
    <lineage>
        <taxon>Eukaryota</taxon>
        <taxon>Viridiplantae</taxon>
        <taxon>Streptophyta</taxon>
        <taxon>Embryophyta</taxon>
        <taxon>Tracheophyta</taxon>
        <taxon>Spermatophyta</taxon>
        <taxon>Magnoliopsida</taxon>
        <taxon>eudicotyledons</taxon>
        <taxon>Gunneridae</taxon>
        <taxon>Pentapetalae</taxon>
        <taxon>asterids</taxon>
        <taxon>campanulids</taxon>
        <taxon>Asterales</taxon>
        <taxon>Asteraceae</taxon>
        <taxon>Cichorioideae</taxon>
        <taxon>Cichorieae</taxon>
        <taxon>Lactucinae</taxon>
        <taxon>Lactuca</taxon>
    </lineage>
</organism>
<dbReference type="EMBL" id="OX465081">
    <property type="protein sequence ID" value="CAI9283795.1"/>
    <property type="molecule type" value="Genomic_DNA"/>
</dbReference>
<accession>A0AA36E729</accession>
<feature type="region of interest" description="Disordered" evidence="1">
    <location>
        <begin position="1"/>
        <end position="41"/>
    </location>
</feature>